<accession>A0A2V4THS6</accession>
<keyword evidence="4" id="KW-0804">Transcription</keyword>
<dbReference type="AlphaFoldDB" id="A0A2V4THS6"/>
<dbReference type="Proteomes" id="UP000247772">
    <property type="component" value="Unassembled WGS sequence"/>
</dbReference>
<dbReference type="PROSITE" id="PS50931">
    <property type="entry name" value="HTH_LYSR"/>
    <property type="match status" value="1"/>
</dbReference>
<dbReference type="PANTHER" id="PTHR30537:SF1">
    <property type="entry name" value="HTH-TYPE TRANSCRIPTIONAL REGULATOR PGRR"/>
    <property type="match status" value="1"/>
</dbReference>
<evidence type="ECO:0000256" key="4">
    <source>
        <dbReference type="ARBA" id="ARBA00023163"/>
    </source>
</evidence>
<dbReference type="EMBL" id="QJSQ01000048">
    <property type="protein sequence ID" value="PYE13210.1"/>
    <property type="molecule type" value="Genomic_DNA"/>
</dbReference>
<dbReference type="FunFam" id="3.40.190.290:FF:000012">
    <property type="entry name" value="Transcriptional regulator, LysR family"/>
    <property type="match status" value="1"/>
</dbReference>
<keyword evidence="3" id="KW-0238">DNA-binding</keyword>
<evidence type="ECO:0000313" key="6">
    <source>
        <dbReference type="EMBL" id="PYE13210.1"/>
    </source>
</evidence>
<proteinExistence type="inferred from homology"/>
<dbReference type="InterPro" id="IPR005119">
    <property type="entry name" value="LysR_subst-bd"/>
</dbReference>
<keyword evidence="2" id="KW-0805">Transcription regulation</keyword>
<dbReference type="InterPro" id="IPR058163">
    <property type="entry name" value="LysR-type_TF_proteobact-type"/>
</dbReference>
<comment type="caution">
    <text evidence="6">The sequence shown here is derived from an EMBL/GenBank/DDBJ whole genome shotgun (WGS) entry which is preliminary data.</text>
</comment>
<protein>
    <submittedName>
        <fullName evidence="6">LysR family transcriptional regulator</fullName>
    </submittedName>
</protein>
<dbReference type="OrthoDB" id="5525645at2"/>
<dbReference type="CDD" id="cd08474">
    <property type="entry name" value="PBP2_CrgA_like_5"/>
    <property type="match status" value="1"/>
</dbReference>
<dbReference type="Gene3D" id="3.40.190.290">
    <property type="match status" value="1"/>
</dbReference>
<dbReference type="SUPFAM" id="SSF46785">
    <property type="entry name" value="Winged helix' DNA-binding domain"/>
    <property type="match status" value="1"/>
</dbReference>
<gene>
    <name evidence="6" type="ORF">C7410_14825</name>
</gene>
<evidence type="ECO:0000256" key="3">
    <source>
        <dbReference type="ARBA" id="ARBA00023125"/>
    </source>
</evidence>
<dbReference type="RefSeq" id="WP_110857780.1">
    <property type="nucleotide sequence ID" value="NZ_QJSQ01000048.1"/>
</dbReference>
<dbReference type="PANTHER" id="PTHR30537">
    <property type="entry name" value="HTH-TYPE TRANSCRIPTIONAL REGULATOR"/>
    <property type="match status" value="1"/>
</dbReference>
<dbReference type="Pfam" id="PF03466">
    <property type="entry name" value="LysR_substrate"/>
    <property type="match status" value="1"/>
</dbReference>
<dbReference type="GO" id="GO:0003700">
    <property type="term" value="F:DNA-binding transcription factor activity"/>
    <property type="evidence" value="ECO:0007669"/>
    <property type="project" value="InterPro"/>
</dbReference>
<dbReference type="PRINTS" id="PR00039">
    <property type="entry name" value="HTHLYSR"/>
</dbReference>
<organism evidence="6 7">
    <name type="scientific">Paraburkholderia silvatlantica</name>
    <dbReference type="NCBI Taxonomy" id="321895"/>
    <lineage>
        <taxon>Bacteria</taxon>
        <taxon>Pseudomonadati</taxon>
        <taxon>Pseudomonadota</taxon>
        <taxon>Betaproteobacteria</taxon>
        <taxon>Burkholderiales</taxon>
        <taxon>Burkholderiaceae</taxon>
        <taxon>Paraburkholderia</taxon>
    </lineage>
</organism>
<evidence type="ECO:0000256" key="1">
    <source>
        <dbReference type="ARBA" id="ARBA00009437"/>
    </source>
</evidence>
<feature type="domain" description="HTH lysR-type" evidence="5">
    <location>
        <begin position="4"/>
        <end position="61"/>
    </location>
</feature>
<dbReference type="SUPFAM" id="SSF53850">
    <property type="entry name" value="Periplasmic binding protein-like II"/>
    <property type="match status" value="1"/>
</dbReference>
<evidence type="ECO:0000259" key="5">
    <source>
        <dbReference type="PROSITE" id="PS50931"/>
    </source>
</evidence>
<dbReference type="InterPro" id="IPR036388">
    <property type="entry name" value="WH-like_DNA-bd_sf"/>
</dbReference>
<dbReference type="InterPro" id="IPR000847">
    <property type="entry name" value="LysR_HTH_N"/>
</dbReference>
<comment type="similarity">
    <text evidence="1">Belongs to the LysR transcriptional regulatory family.</text>
</comment>
<dbReference type="Pfam" id="PF00126">
    <property type="entry name" value="HTH_1"/>
    <property type="match status" value="1"/>
</dbReference>
<dbReference type="GO" id="GO:0006351">
    <property type="term" value="P:DNA-templated transcription"/>
    <property type="evidence" value="ECO:0007669"/>
    <property type="project" value="TreeGrafter"/>
</dbReference>
<evidence type="ECO:0000256" key="2">
    <source>
        <dbReference type="ARBA" id="ARBA00023015"/>
    </source>
</evidence>
<dbReference type="GO" id="GO:0043565">
    <property type="term" value="F:sequence-specific DNA binding"/>
    <property type="evidence" value="ECO:0007669"/>
    <property type="project" value="TreeGrafter"/>
</dbReference>
<name>A0A2V4THS6_9BURK</name>
<dbReference type="Gene3D" id="1.10.10.10">
    <property type="entry name" value="Winged helix-like DNA-binding domain superfamily/Winged helix DNA-binding domain"/>
    <property type="match status" value="1"/>
</dbReference>
<sequence length="319" mass="35436">MLRENISDILAFIAVAQEGSFTRAAAKLGVTQSALSHTLRALEVRMGVRLLNRTTRSVAPTAAGERLLVTVTPRLEEIEAELTAVVETSEKPAGTIRITATDYAVDMVLWPRLSSVLHDYPDIKVEFVVDYGLSDIVADRFDIGVRWGDQVAKDMIAVRIAPDMRLAIVASPDYLRKHATPRQPKDLLQHNCITLRLPTRGGLYAWELKKGKKKIQVRVDGQLTFNGTYQMLNAAIDGAGLAFVPDDLAQPHITAGRLRYVLEDWFPTFPGLHIYYPTRREFSKALAVVVDALRNSARARENDMCLDRNASGQSKLGAR</sequence>
<evidence type="ECO:0000313" key="7">
    <source>
        <dbReference type="Proteomes" id="UP000247772"/>
    </source>
</evidence>
<dbReference type="InterPro" id="IPR036390">
    <property type="entry name" value="WH_DNA-bd_sf"/>
</dbReference>
<dbReference type="FunFam" id="1.10.10.10:FF:000001">
    <property type="entry name" value="LysR family transcriptional regulator"/>
    <property type="match status" value="1"/>
</dbReference>
<reference evidence="6 7" key="1">
    <citation type="submission" date="2018-06" db="EMBL/GenBank/DDBJ databases">
        <title>Genomic Encyclopedia of Type Strains, Phase IV (KMG-V): Genome sequencing to study the core and pangenomes of soil and plant-associated prokaryotes.</title>
        <authorList>
            <person name="Whitman W."/>
        </authorList>
    </citation>
    <scope>NUCLEOTIDE SEQUENCE [LARGE SCALE GENOMIC DNA]</scope>
    <source>
        <strain evidence="6 7">SRCL-318</strain>
    </source>
</reference>